<sequence>MYEQPEHTPELNSRFGWVIELHQDLNRVKVDFENNPLGQPIWASIGRAFTMSDIELAIDNQLDCRIEFFTGDINLPILTNIYTSLISSECLVFRSKKMQIQGEEEVVIRSGDAQITMTAKNSSIKTTAKTINSTAEKMQRIQATKITLN</sequence>
<comment type="caution">
    <text evidence="1">The sequence shown here is derived from an EMBL/GenBank/DDBJ whole genome shotgun (WGS) entry which is preliminary data.</text>
</comment>
<dbReference type="AlphaFoldDB" id="A0A9X3CTR7"/>
<dbReference type="RefSeq" id="WP_265677168.1">
    <property type="nucleotide sequence ID" value="NZ_JAKRRY010000043.1"/>
</dbReference>
<name>A0A9X3CTR7_9VIBR</name>
<protein>
    <submittedName>
        <fullName evidence="1">Uncharacterized protein</fullName>
    </submittedName>
</protein>
<dbReference type="EMBL" id="JAKRRY010000043">
    <property type="protein sequence ID" value="MCW8348639.1"/>
    <property type="molecule type" value="Genomic_DNA"/>
</dbReference>
<organism evidence="1 2">
    <name type="scientific">Vibrio qingdaonensis</name>
    <dbReference type="NCBI Taxonomy" id="2829491"/>
    <lineage>
        <taxon>Bacteria</taxon>
        <taxon>Pseudomonadati</taxon>
        <taxon>Pseudomonadota</taxon>
        <taxon>Gammaproteobacteria</taxon>
        <taxon>Vibrionales</taxon>
        <taxon>Vibrionaceae</taxon>
        <taxon>Vibrio</taxon>
    </lineage>
</organism>
<evidence type="ECO:0000313" key="1">
    <source>
        <dbReference type="EMBL" id="MCW8348639.1"/>
    </source>
</evidence>
<evidence type="ECO:0000313" key="2">
    <source>
        <dbReference type="Proteomes" id="UP001155587"/>
    </source>
</evidence>
<dbReference type="Proteomes" id="UP001155587">
    <property type="component" value="Unassembled WGS sequence"/>
</dbReference>
<reference evidence="1" key="1">
    <citation type="submission" date="2022-02" db="EMBL/GenBank/DDBJ databases">
        <title>Vibrio sp. nov, a new bacterium isolated from seawater.</title>
        <authorList>
            <person name="Yuan Y."/>
        </authorList>
    </citation>
    <scope>NUCLEOTIDE SEQUENCE</scope>
    <source>
        <strain evidence="1">ZSDZ65</strain>
    </source>
</reference>
<proteinExistence type="predicted"/>
<gene>
    <name evidence="1" type="ORF">MD535_21865</name>
</gene>
<accession>A0A9X3CTR7</accession>
<keyword evidence="2" id="KW-1185">Reference proteome</keyword>